<sequence length="87" mass="9670">MYIWISIMAGGPQDGERFQREFYTPRATPPAMRASDGRVCCPVATRTTRAASVCVVVHPQARDEDIERAIDAMVGEAERQEFPANTL</sequence>
<keyword evidence="2" id="KW-1185">Reference proteome</keyword>
<accession>A0A4Y5Z443</accession>
<reference evidence="1 2" key="1">
    <citation type="submission" date="2019-06" db="EMBL/GenBank/DDBJ databases">
        <title>A complete genome sequence for Luteibacter pinisoli MAH-14.</title>
        <authorList>
            <person name="Baltrus D.A."/>
        </authorList>
    </citation>
    <scope>NUCLEOTIDE SEQUENCE [LARGE SCALE GENOMIC DNA]</scope>
    <source>
        <strain evidence="1 2">MAH-14</strain>
    </source>
</reference>
<gene>
    <name evidence="1" type="ORF">FIV34_12350</name>
</gene>
<dbReference type="OrthoDB" id="9865237at2"/>
<protein>
    <submittedName>
        <fullName evidence="1">Uncharacterized protein</fullName>
    </submittedName>
</protein>
<dbReference type="AlphaFoldDB" id="A0A4Y5Z443"/>
<dbReference type="Proteomes" id="UP000316093">
    <property type="component" value="Chromosome"/>
</dbReference>
<dbReference type="KEGG" id="lpy:FIV34_12350"/>
<dbReference type="EMBL" id="CP041046">
    <property type="protein sequence ID" value="QDE39947.1"/>
    <property type="molecule type" value="Genomic_DNA"/>
</dbReference>
<proteinExistence type="predicted"/>
<evidence type="ECO:0000313" key="1">
    <source>
        <dbReference type="EMBL" id="QDE39947.1"/>
    </source>
</evidence>
<evidence type="ECO:0000313" key="2">
    <source>
        <dbReference type="Proteomes" id="UP000316093"/>
    </source>
</evidence>
<name>A0A4Y5Z443_9GAMM</name>
<organism evidence="1 2">
    <name type="scientific">Luteibacter pinisoli</name>
    <dbReference type="NCBI Taxonomy" id="2589080"/>
    <lineage>
        <taxon>Bacteria</taxon>
        <taxon>Pseudomonadati</taxon>
        <taxon>Pseudomonadota</taxon>
        <taxon>Gammaproteobacteria</taxon>
        <taxon>Lysobacterales</taxon>
        <taxon>Rhodanobacteraceae</taxon>
        <taxon>Luteibacter</taxon>
    </lineage>
</organism>